<dbReference type="InterPro" id="IPR003140">
    <property type="entry name" value="PLipase/COase/thioEstase"/>
</dbReference>
<evidence type="ECO:0000313" key="4">
    <source>
        <dbReference type="EMBL" id="RAP35135.1"/>
    </source>
</evidence>
<accession>A0A364LG72</accession>
<dbReference type="PANTHER" id="PTHR10655">
    <property type="entry name" value="LYSOPHOSPHOLIPASE-RELATED"/>
    <property type="match status" value="1"/>
</dbReference>
<sequence>MNVYTKEPDTPPLASVIWMHGLGADASDMSGLASQYPISTLPVRHVFMNAPVRPVTINGGMHMPAWYDIVGFELTDREDGEGIKESEKQINAVIQSQLETGMTEKQIILAGFSQGAAMALHTALNRPQAIGGVVSLSGYLPLASECQFHLPRETPFFIGYGRFDNVVLPDWTNYSCRFLESRGYHDLTIKDYPMEHSICQSEINDLDSWLKRLLGEKA</sequence>
<dbReference type="EMBL" id="MVJN01000011">
    <property type="protein sequence ID" value="RAP35135.1"/>
    <property type="molecule type" value="Genomic_DNA"/>
</dbReference>
<proteinExistence type="inferred from homology"/>
<gene>
    <name evidence="4" type="ORF">B1207_13585</name>
</gene>
<evidence type="ECO:0000256" key="1">
    <source>
        <dbReference type="ARBA" id="ARBA00006499"/>
    </source>
</evidence>
<evidence type="ECO:0000313" key="5">
    <source>
        <dbReference type="Proteomes" id="UP000249458"/>
    </source>
</evidence>
<organism evidence="4 5">
    <name type="scientific">Legionella quinlivanii</name>
    <dbReference type="NCBI Taxonomy" id="45073"/>
    <lineage>
        <taxon>Bacteria</taxon>
        <taxon>Pseudomonadati</taxon>
        <taxon>Pseudomonadota</taxon>
        <taxon>Gammaproteobacteria</taxon>
        <taxon>Legionellales</taxon>
        <taxon>Legionellaceae</taxon>
        <taxon>Legionella</taxon>
    </lineage>
</organism>
<reference evidence="4 5" key="1">
    <citation type="submission" date="2017-02" db="EMBL/GenBank/DDBJ databases">
        <title>Legionella quilivanii strain from human: case report and whole genome sequencing analysis.</title>
        <authorList>
            <person name="Lalancette C."/>
            <person name="Leduc J.-M."/>
            <person name="Levesque S."/>
            <person name="Fournier E."/>
            <person name="Saoud J."/>
            <person name="Faucher S.P."/>
            <person name="Bernard K."/>
            <person name="Martineau C."/>
            <person name="Longtin J."/>
        </authorList>
    </citation>
    <scope>NUCLEOTIDE SEQUENCE [LARGE SCALE GENOMIC DNA]</scope>
    <source>
        <strain evidence="4 5">ID143958</strain>
    </source>
</reference>
<comment type="similarity">
    <text evidence="1">Belongs to the AB hydrolase superfamily. AB hydrolase 2 family.</text>
</comment>
<dbReference type="GO" id="GO:0016787">
    <property type="term" value="F:hydrolase activity"/>
    <property type="evidence" value="ECO:0007669"/>
    <property type="project" value="UniProtKB-KW"/>
</dbReference>
<comment type="caution">
    <text evidence="4">The sequence shown here is derived from an EMBL/GenBank/DDBJ whole genome shotgun (WGS) entry which is preliminary data.</text>
</comment>
<feature type="domain" description="Phospholipase/carboxylesterase/thioesterase" evidence="3">
    <location>
        <begin position="6"/>
        <end position="212"/>
    </location>
</feature>
<name>A0A364LG72_9GAMM</name>
<evidence type="ECO:0000256" key="2">
    <source>
        <dbReference type="ARBA" id="ARBA00022801"/>
    </source>
</evidence>
<keyword evidence="2" id="KW-0378">Hydrolase</keyword>
<dbReference type="Pfam" id="PF02230">
    <property type="entry name" value="Abhydrolase_2"/>
    <property type="match status" value="1"/>
</dbReference>
<dbReference type="SUPFAM" id="SSF53474">
    <property type="entry name" value="alpha/beta-Hydrolases"/>
    <property type="match status" value="1"/>
</dbReference>
<dbReference type="InterPro" id="IPR029058">
    <property type="entry name" value="AB_hydrolase_fold"/>
</dbReference>
<dbReference type="Proteomes" id="UP000249458">
    <property type="component" value="Unassembled WGS sequence"/>
</dbReference>
<dbReference type="RefSeq" id="WP_112220473.1">
    <property type="nucleotide sequence ID" value="NZ_MVJN01000011.1"/>
</dbReference>
<dbReference type="InterPro" id="IPR050565">
    <property type="entry name" value="LYPA1-2/EST-like"/>
</dbReference>
<dbReference type="AlphaFoldDB" id="A0A364LG72"/>
<protein>
    <submittedName>
        <fullName evidence="4">Carboxylesterase</fullName>
    </submittedName>
</protein>
<dbReference type="Gene3D" id="3.40.50.1820">
    <property type="entry name" value="alpha/beta hydrolase"/>
    <property type="match status" value="1"/>
</dbReference>
<evidence type="ECO:0000259" key="3">
    <source>
        <dbReference type="Pfam" id="PF02230"/>
    </source>
</evidence>
<dbReference type="PANTHER" id="PTHR10655:SF17">
    <property type="entry name" value="LYSOPHOSPHOLIPASE-LIKE PROTEIN 1"/>
    <property type="match status" value="1"/>
</dbReference>